<dbReference type="InterPro" id="IPR050833">
    <property type="entry name" value="Poly_Biosynth_Transport"/>
</dbReference>
<dbReference type="PANTHER" id="PTHR30250">
    <property type="entry name" value="PST FAMILY PREDICTED COLANIC ACID TRANSPORTER"/>
    <property type="match status" value="1"/>
</dbReference>
<gene>
    <name evidence="7" type="ORF">HMPREF1015_02788</name>
</gene>
<feature type="transmembrane region" description="Helical" evidence="6">
    <location>
        <begin position="51"/>
        <end position="72"/>
    </location>
</feature>
<keyword evidence="8" id="KW-1185">Reference proteome</keyword>
<dbReference type="InterPro" id="IPR024923">
    <property type="entry name" value="PG_synth_SpoVB"/>
</dbReference>
<feature type="transmembrane region" description="Helical" evidence="6">
    <location>
        <begin position="227"/>
        <end position="252"/>
    </location>
</feature>
<feature type="transmembrane region" description="Helical" evidence="6">
    <location>
        <begin position="451"/>
        <end position="468"/>
    </location>
</feature>
<dbReference type="RefSeq" id="WP_003352304.1">
    <property type="nucleotide sequence ID" value="NZ_JH414739.1"/>
</dbReference>
<name>G9QGM4_9BACI</name>
<dbReference type="EMBL" id="ACWF01000003">
    <property type="protein sequence ID" value="EHL79687.1"/>
    <property type="molecule type" value="Genomic_DNA"/>
</dbReference>
<feature type="transmembrane region" description="Helical" evidence="6">
    <location>
        <begin position="385"/>
        <end position="405"/>
    </location>
</feature>
<feature type="transmembrane region" description="Helical" evidence="6">
    <location>
        <begin position="118"/>
        <end position="138"/>
    </location>
</feature>
<feature type="transmembrane region" description="Helical" evidence="6">
    <location>
        <begin position="357"/>
        <end position="378"/>
    </location>
</feature>
<dbReference type="PANTHER" id="PTHR30250:SF29">
    <property type="entry name" value="POLYSACCHARIDE BIOSYNTHESIS PROTEIN C-TERMINAL DOMAIN-CONTAINING PROTEIN"/>
    <property type="match status" value="1"/>
</dbReference>
<dbReference type="Pfam" id="PF01943">
    <property type="entry name" value="Polysacc_synt"/>
    <property type="match status" value="1"/>
</dbReference>
<dbReference type="PIRSF" id="PIRSF038958">
    <property type="entry name" value="PG_synth_SpoVB"/>
    <property type="match status" value="1"/>
</dbReference>
<dbReference type="AlphaFoldDB" id="G9QGM4"/>
<feature type="transmembrane region" description="Helical" evidence="6">
    <location>
        <begin position="319"/>
        <end position="342"/>
    </location>
</feature>
<organism evidence="7 8">
    <name type="scientific">Bacillus smithii 7_3_47FAA</name>
    <dbReference type="NCBI Taxonomy" id="665952"/>
    <lineage>
        <taxon>Bacteria</taxon>
        <taxon>Bacillati</taxon>
        <taxon>Bacillota</taxon>
        <taxon>Bacilli</taxon>
        <taxon>Bacillales</taxon>
        <taxon>Bacillaceae</taxon>
        <taxon>Bacillus</taxon>
    </lineage>
</organism>
<feature type="transmembrane region" description="Helical" evidence="6">
    <location>
        <begin position="84"/>
        <end position="106"/>
    </location>
</feature>
<evidence type="ECO:0000256" key="2">
    <source>
        <dbReference type="ARBA" id="ARBA00022475"/>
    </source>
</evidence>
<proteinExistence type="predicted"/>
<feature type="transmembrane region" description="Helical" evidence="6">
    <location>
        <begin position="411"/>
        <end position="431"/>
    </location>
</feature>
<feature type="transmembrane region" description="Helical" evidence="6">
    <location>
        <begin position="284"/>
        <end position="307"/>
    </location>
</feature>
<keyword evidence="2" id="KW-1003">Cell membrane</keyword>
<feature type="transmembrane region" description="Helical" evidence="6">
    <location>
        <begin position="183"/>
        <end position="206"/>
    </location>
</feature>
<dbReference type="PATRIC" id="fig|665952.3.peg.39"/>
<dbReference type="GO" id="GO:0005886">
    <property type="term" value="C:plasma membrane"/>
    <property type="evidence" value="ECO:0007669"/>
    <property type="project" value="UniProtKB-SubCell"/>
</dbReference>
<evidence type="ECO:0000313" key="8">
    <source>
        <dbReference type="Proteomes" id="UP000011747"/>
    </source>
</evidence>
<feature type="transmembrane region" description="Helical" evidence="6">
    <location>
        <begin position="480"/>
        <end position="500"/>
    </location>
</feature>
<accession>G9QGM4</accession>
<dbReference type="InterPro" id="IPR002797">
    <property type="entry name" value="Polysacc_synth"/>
</dbReference>
<comment type="subcellular location">
    <subcellularLocation>
        <location evidence="1">Cell membrane</location>
        <topology evidence="1">Multi-pass membrane protein</topology>
    </subcellularLocation>
</comment>
<dbReference type="HOGENOM" id="CLU_022017_2_1_9"/>
<comment type="caution">
    <text evidence="7">The sequence shown here is derived from an EMBL/GenBank/DDBJ whole genome shotgun (WGS) entry which is preliminary data.</text>
</comment>
<reference evidence="7 8" key="1">
    <citation type="submission" date="2011-09" db="EMBL/GenBank/DDBJ databases">
        <title>The Genome Sequence of Bacillus smithii 7_3_47FAA.</title>
        <authorList>
            <consortium name="The Broad Institute Genome Sequencing Platform"/>
            <person name="Earl A."/>
            <person name="Ward D."/>
            <person name="Feldgarden M."/>
            <person name="Gevers D."/>
            <person name="Daigneault M."/>
            <person name="Strauss J."/>
            <person name="Allen-Vercoe E."/>
            <person name="Young S.K."/>
            <person name="Zeng Q."/>
            <person name="Gargeya S."/>
            <person name="Fitzgerald M."/>
            <person name="Haas B."/>
            <person name="Abouelleil A."/>
            <person name="Alvarado L."/>
            <person name="Arachchi H.M."/>
            <person name="Berlin A."/>
            <person name="Brown A."/>
            <person name="Chapman S.B."/>
            <person name="Chen Z."/>
            <person name="Dunbar C."/>
            <person name="Freedman E."/>
            <person name="Gearin G."/>
            <person name="Goldberg J."/>
            <person name="Griggs A."/>
            <person name="Gujja S."/>
            <person name="Heiman D."/>
            <person name="Howarth C."/>
            <person name="Larson L."/>
            <person name="Lui A."/>
            <person name="MacDonald P.J.P."/>
            <person name="Montmayeur A."/>
            <person name="Murphy C."/>
            <person name="Neiman D."/>
            <person name="Pearson M."/>
            <person name="Priest M."/>
            <person name="Roberts A."/>
            <person name="Saif S."/>
            <person name="Shea T."/>
            <person name="Shenoy N."/>
            <person name="Sisk P."/>
            <person name="Stolte C."/>
            <person name="Sykes S."/>
            <person name="Wortman J."/>
            <person name="Nusbaum C."/>
            <person name="Birren B."/>
        </authorList>
    </citation>
    <scope>NUCLEOTIDE SEQUENCE [LARGE SCALE GENOMIC DNA]</scope>
    <source>
        <strain evidence="7 8">7_3_47FAA</strain>
    </source>
</reference>
<evidence type="ECO:0000256" key="3">
    <source>
        <dbReference type="ARBA" id="ARBA00022692"/>
    </source>
</evidence>
<keyword evidence="4 6" id="KW-1133">Transmembrane helix</keyword>
<evidence type="ECO:0000256" key="1">
    <source>
        <dbReference type="ARBA" id="ARBA00004651"/>
    </source>
</evidence>
<sequence length="531" mass="57545">MSKQSSQIFMKGALTLTVAALAVKVLSAVYRIPFQNIVGDVGFYIYQQVYPIYGIAVAFSTYGFPVAVSKLIAQGEEKDKSRILTASFVFLSLLGVLLFLALYFQAKTIAAVMGDLKLARLIQIISLSFLLMPFLSVARGLFQGKGDMVPTAVSQVTEQLIRVGAILGFSYWFIHLGSNLYTVGGAVLFGSIMGGLASSIVLIFFLKHRRESIFYVHRFSFGEMERRLIQTLVLEGVAICLSSMMLVLFQFVDALSLYSSLVDSGISKSAAKVAKGVYDRGQPLLQLGTVVATSFSLTLVPLISASYQESDYESVHKSVRIAVKISFVIGLAAMVGLLNILVPTNIMLFENGFGSNILAFFSAGILLSSMALTLSGILQGVGSPYFPAIVLFIGLVVKYVGNLYFVHLCGAVGAAFSTVLSLMLTSLILFLKIKTLMRIQVLTWSSVGQSLLAAAAMTVLLQVWAFLFRCLDFSGTRMQAALEAVGGVFLGGTVFLVLILKMKIFSKEELVLFPFGGKLVQISEKLNGRNV</sequence>
<dbReference type="Proteomes" id="UP000011747">
    <property type="component" value="Unassembled WGS sequence"/>
</dbReference>
<protein>
    <submittedName>
        <fullName evidence="7">Uncharacterized protein</fullName>
    </submittedName>
</protein>
<evidence type="ECO:0000256" key="6">
    <source>
        <dbReference type="SAM" id="Phobius"/>
    </source>
</evidence>
<dbReference type="CDD" id="cd13124">
    <property type="entry name" value="MATE_SpoVB_like"/>
    <property type="match status" value="1"/>
</dbReference>
<evidence type="ECO:0000256" key="4">
    <source>
        <dbReference type="ARBA" id="ARBA00022989"/>
    </source>
</evidence>
<feature type="transmembrane region" description="Helical" evidence="6">
    <location>
        <begin position="159"/>
        <end position="177"/>
    </location>
</feature>
<keyword evidence="3 6" id="KW-0812">Transmembrane</keyword>
<evidence type="ECO:0000256" key="5">
    <source>
        <dbReference type="ARBA" id="ARBA00023136"/>
    </source>
</evidence>
<keyword evidence="5 6" id="KW-0472">Membrane</keyword>
<evidence type="ECO:0000313" key="7">
    <source>
        <dbReference type="EMBL" id="EHL79687.1"/>
    </source>
</evidence>